<gene>
    <name evidence="9" type="ORF">CEXT_118761</name>
</gene>
<comment type="caution">
    <text evidence="9">The sequence shown here is derived from an EMBL/GenBank/DDBJ whole genome shotgun (WGS) entry which is preliminary data.</text>
</comment>
<dbReference type="EMBL" id="BPLR01015015">
    <property type="protein sequence ID" value="GIY72970.1"/>
    <property type="molecule type" value="Genomic_DNA"/>
</dbReference>
<dbReference type="PANTHER" id="PTHR24394:SF33">
    <property type="entry name" value="ZINC FINGER AND BTB DOMAIN-CONTAINING PROTEIN 8B"/>
    <property type="match status" value="1"/>
</dbReference>
<feature type="domain" description="C2H2-type" evidence="8">
    <location>
        <begin position="61"/>
        <end position="85"/>
    </location>
</feature>
<feature type="domain" description="C2H2-type" evidence="8">
    <location>
        <begin position="33"/>
        <end position="60"/>
    </location>
</feature>
<dbReference type="Gene3D" id="3.30.160.60">
    <property type="entry name" value="Classic Zinc Finger"/>
    <property type="match status" value="2"/>
</dbReference>
<evidence type="ECO:0000256" key="5">
    <source>
        <dbReference type="ARBA" id="ARBA00022833"/>
    </source>
</evidence>
<evidence type="ECO:0000256" key="2">
    <source>
        <dbReference type="ARBA" id="ARBA00022723"/>
    </source>
</evidence>
<keyword evidence="3" id="KW-0677">Repeat</keyword>
<protein>
    <recommendedName>
        <fullName evidence="8">C2H2-type domain-containing protein</fullName>
    </recommendedName>
</protein>
<dbReference type="GO" id="GO:0005634">
    <property type="term" value="C:nucleus"/>
    <property type="evidence" value="ECO:0007669"/>
    <property type="project" value="UniProtKB-SubCell"/>
</dbReference>
<dbReference type="PANTHER" id="PTHR24394">
    <property type="entry name" value="ZINC FINGER PROTEIN"/>
    <property type="match status" value="1"/>
</dbReference>
<organism evidence="9 10">
    <name type="scientific">Caerostris extrusa</name>
    <name type="common">Bark spider</name>
    <name type="synonym">Caerostris bankana</name>
    <dbReference type="NCBI Taxonomy" id="172846"/>
    <lineage>
        <taxon>Eukaryota</taxon>
        <taxon>Metazoa</taxon>
        <taxon>Ecdysozoa</taxon>
        <taxon>Arthropoda</taxon>
        <taxon>Chelicerata</taxon>
        <taxon>Arachnida</taxon>
        <taxon>Araneae</taxon>
        <taxon>Araneomorphae</taxon>
        <taxon>Entelegynae</taxon>
        <taxon>Araneoidea</taxon>
        <taxon>Araneidae</taxon>
        <taxon>Caerostris</taxon>
    </lineage>
</organism>
<sequence length="85" mass="10023">MKYHRSINVRHGSDYDEIGGTYAVSNEDGLKRHFCISCPYSTIFKSNMLRHMRSHTGERPFHCKTCGKRFAHSHHFKRHCSTHFL</sequence>
<evidence type="ECO:0000259" key="8">
    <source>
        <dbReference type="PROSITE" id="PS50157"/>
    </source>
</evidence>
<dbReference type="Proteomes" id="UP001054945">
    <property type="component" value="Unassembled WGS sequence"/>
</dbReference>
<keyword evidence="4 7" id="KW-0863">Zinc-finger</keyword>
<keyword evidence="5" id="KW-0862">Zinc</keyword>
<evidence type="ECO:0000256" key="4">
    <source>
        <dbReference type="ARBA" id="ARBA00022771"/>
    </source>
</evidence>
<dbReference type="SMART" id="SM00355">
    <property type="entry name" value="ZnF_C2H2"/>
    <property type="match status" value="2"/>
</dbReference>
<proteinExistence type="predicted"/>
<dbReference type="GO" id="GO:0000981">
    <property type="term" value="F:DNA-binding transcription factor activity, RNA polymerase II-specific"/>
    <property type="evidence" value="ECO:0007669"/>
    <property type="project" value="TreeGrafter"/>
</dbReference>
<evidence type="ECO:0000256" key="7">
    <source>
        <dbReference type="PROSITE-ProRule" id="PRU00042"/>
    </source>
</evidence>
<evidence type="ECO:0000313" key="9">
    <source>
        <dbReference type="EMBL" id="GIY72970.1"/>
    </source>
</evidence>
<dbReference type="FunFam" id="3.30.160.60:FF:000100">
    <property type="entry name" value="Zinc finger 45-like"/>
    <property type="match status" value="1"/>
</dbReference>
<dbReference type="GO" id="GO:0008270">
    <property type="term" value="F:zinc ion binding"/>
    <property type="evidence" value="ECO:0007669"/>
    <property type="project" value="UniProtKB-KW"/>
</dbReference>
<keyword evidence="2" id="KW-0479">Metal-binding</keyword>
<evidence type="ECO:0000256" key="1">
    <source>
        <dbReference type="ARBA" id="ARBA00004123"/>
    </source>
</evidence>
<evidence type="ECO:0000256" key="6">
    <source>
        <dbReference type="ARBA" id="ARBA00023242"/>
    </source>
</evidence>
<reference evidence="9 10" key="1">
    <citation type="submission" date="2021-06" db="EMBL/GenBank/DDBJ databases">
        <title>Caerostris extrusa draft genome.</title>
        <authorList>
            <person name="Kono N."/>
            <person name="Arakawa K."/>
        </authorList>
    </citation>
    <scope>NUCLEOTIDE SEQUENCE [LARGE SCALE GENOMIC DNA]</scope>
</reference>
<accession>A0AAV4VRF9</accession>
<dbReference type="SUPFAM" id="SSF57667">
    <property type="entry name" value="beta-beta-alpha zinc fingers"/>
    <property type="match status" value="1"/>
</dbReference>
<dbReference type="InterPro" id="IPR036236">
    <property type="entry name" value="Znf_C2H2_sf"/>
</dbReference>
<keyword evidence="10" id="KW-1185">Reference proteome</keyword>
<evidence type="ECO:0000313" key="10">
    <source>
        <dbReference type="Proteomes" id="UP001054945"/>
    </source>
</evidence>
<comment type="subcellular location">
    <subcellularLocation>
        <location evidence="1">Nucleus</location>
    </subcellularLocation>
</comment>
<name>A0AAV4VRF9_CAEEX</name>
<dbReference type="PROSITE" id="PS50157">
    <property type="entry name" value="ZINC_FINGER_C2H2_2"/>
    <property type="match status" value="2"/>
</dbReference>
<keyword evidence="6" id="KW-0539">Nucleus</keyword>
<evidence type="ECO:0000256" key="3">
    <source>
        <dbReference type="ARBA" id="ARBA00022737"/>
    </source>
</evidence>
<dbReference type="PROSITE" id="PS00028">
    <property type="entry name" value="ZINC_FINGER_C2H2_1"/>
    <property type="match status" value="1"/>
</dbReference>
<dbReference type="AlphaFoldDB" id="A0AAV4VRF9"/>
<dbReference type="InterPro" id="IPR013087">
    <property type="entry name" value="Znf_C2H2_type"/>
</dbReference>